<keyword evidence="2" id="KW-1185">Reference proteome</keyword>
<organism evidence="1 2">
    <name type="scientific">Gigaspora margarita</name>
    <dbReference type="NCBI Taxonomy" id="4874"/>
    <lineage>
        <taxon>Eukaryota</taxon>
        <taxon>Fungi</taxon>
        <taxon>Fungi incertae sedis</taxon>
        <taxon>Mucoromycota</taxon>
        <taxon>Glomeromycotina</taxon>
        <taxon>Glomeromycetes</taxon>
        <taxon>Diversisporales</taxon>
        <taxon>Gigasporaceae</taxon>
        <taxon>Gigaspora</taxon>
    </lineage>
</organism>
<protein>
    <submittedName>
        <fullName evidence="1">36609_t:CDS:1</fullName>
    </submittedName>
</protein>
<reference evidence="1 2" key="1">
    <citation type="submission" date="2021-06" db="EMBL/GenBank/DDBJ databases">
        <authorList>
            <person name="Kallberg Y."/>
            <person name="Tangrot J."/>
            <person name="Rosling A."/>
        </authorList>
    </citation>
    <scope>NUCLEOTIDE SEQUENCE [LARGE SCALE GENOMIC DNA]</scope>
    <source>
        <strain evidence="1 2">120-4 pot B 10/14</strain>
    </source>
</reference>
<name>A0ABN7WPR0_GIGMA</name>
<feature type="non-terminal residue" evidence="1">
    <location>
        <position position="178"/>
    </location>
</feature>
<accession>A0ABN7WPR0</accession>
<evidence type="ECO:0000313" key="2">
    <source>
        <dbReference type="Proteomes" id="UP000789901"/>
    </source>
</evidence>
<gene>
    <name evidence="1" type="ORF">GMARGA_LOCUS33622</name>
</gene>
<sequence>FFKIEISGNLNSNIEVEYKSVDLNSNIKVEYRNIDLNSNIKVEYGSVDINSIIKIEYDNSNGLLDEEYNELLDLYKGQLFKTTKELLEVLIRATDRLCLYTILTDTNSAMSLALSTIMSLTQLLHCIWHISQNLQKNIKNKLEFDWDLFIKDFYKTYNILDLQTFENQFKNLLEYYLK</sequence>
<proteinExistence type="predicted"/>
<evidence type="ECO:0000313" key="1">
    <source>
        <dbReference type="EMBL" id="CAG8837704.1"/>
    </source>
</evidence>
<dbReference type="Proteomes" id="UP000789901">
    <property type="component" value="Unassembled WGS sequence"/>
</dbReference>
<feature type="non-terminal residue" evidence="1">
    <location>
        <position position="1"/>
    </location>
</feature>
<dbReference type="EMBL" id="CAJVQB010056481">
    <property type="protein sequence ID" value="CAG8837704.1"/>
    <property type="molecule type" value="Genomic_DNA"/>
</dbReference>
<comment type="caution">
    <text evidence="1">The sequence shown here is derived from an EMBL/GenBank/DDBJ whole genome shotgun (WGS) entry which is preliminary data.</text>
</comment>